<dbReference type="EMBL" id="SSOP01000012">
    <property type="protein sequence ID" value="KAB5595173.1"/>
    <property type="molecule type" value="Genomic_DNA"/>
</dbReference>
<dbReference type="Gene3D" id="2.30.30.40">
    <property type="entry name" value="SH3 Domains"/>
    <property type="match status" value="1"/>
</dbReference>
<organism evidence="7 8">
    <name type="scientific">Ceratobasidium theobromae</name>
    <dbReference type="NCBI Taxonomy" id="1582974"/>
    <lineage>
        <taxon>Eukaryota</taxon>
        <taxon>Fungi</taxon>
        <taxon>Dikarya</taxon>
        <taxon>Basidiomycota</taxon>
        <taxon>Agaricomycotina</taxon>
        <taxon>Agaricomycetes</taxon>
        <taxon>Cantharellales</taxon>
        <taxon>Ceratobasidiaceae</taxon>
        <taxon>Ceratobasidium</taxon>
    </lineage>
</organism>
<dbReference type="InterPro" id="IPR011043">
    <property type="entry name" value="Gal_Oxase/kelch_b-propeller"/>
</dbReference>
<feature type="compositionally biased region" description="Low complexity" evidence="3">
    <location>
        <begin position="809"/>
        <end position="835"/>
    </location>
</feature>
<feature type="region of interest" description="Disordered" evidence="3">
    <location>
        <begin position="1293"/>
        <end position="1330"/>
    </location>
</feature>
<dbReference type="Proteomes" id="UP000383932">
    <property type="component" value="Unassembled WGS sequence"/>
</dbReference>
<feature type="chain" id="PRO_5024276299" evidence="5">
    <location>
        <begin position="19"/>
        <end position="1385"/>
    </location>
</feature>
<feature type="signal peptide" evidence="5">
    <location>
        <begin position="1"/>
        <end position="18"/>
    </location>
</feature>
<dbReference type="Pfam" id="PF12768">
    <property type="entry name" value="Rax2"/>
    <property type="match status" value="1"/>
</dbReference>
<dbReference type="PROSITE" id="PS50002">
    <property type="entry name" value="SH3"/>
    <property type="match status" value="1"/>
</dbReference>
<proteinExistence type="predicted"/>
<dbReference type="SUPFAM" id="SSF50965">
    <property type="entry name" value="Galactose oxidase, central domain"/>
    <property type="match status" value="1"/>
</dbReference>
<evidence type="ECO:0000256" key="3">
    <source>
        <dbReference type="SAM" id="MobiDB-lite"/>
    </source>
</evidence>
<dbReference type="SUPFAM" id="SSF50044">
    <property type="entry name" value="SH3-domain"/>
    <property type="match status" value="1"/>
</dbReference>
<dbReference type="InterPro" id="IPR024982">
    <property type="entry name" value="Rax2-like_C"/>
</dbReference>
<evidence type="ECO:0000256" key="5">
    <source>
        <dbReference type="SAM" id="SignalP"/>
    </source>
</evidence>
<dbReference type="Pfam" id="PF20842">
    <property type="entry name" value="Rax2_2"/>
    <property type="match status" value="1"/>
</dbReference>
<accession>A0A5N5QUE9</accession>
<name>A0A5N5QUE9_9AGAM</name>
<dbReference type="InterPro" id="IPR001452">
    <property type="entry name" value="SH3_domain"/>
</dbReference>
<keyword evidence="5" id="KW-0732">Signal</keyword>
<gene>
    <name evidence="7" type="ORF">CTheo_1461</name>
</gene>
<keyword evidence="4" id="KW-0812">Transmembrane</keyword>
<dbReference type="PANTHER" id="PTHR31778:SF2">
    <property type="entry name" value="BUD SITE SELECTION PROTEIN RAX2"/>
    <property type="match status" value="1"/>
</dbReference>
<evidence type="ECO:0000259" key="6">
    <source>
        <dbReference type="PROSITE" id="PS50002"/>
    </source>
</evidence>
<keyword evidence="8" id="KW-1185">Reference proteome</keyword>
<keyword evidence="1 2" id="KW-0728">SH3 domain</keyword>
<feature type="compositionally biased region" description="Acidic residues" evidence="3">
    <location>
        <begin position="1307"/>
        <end position="1316"/>
    </location>
</feature>
<dbReference type="Pfam" id="PF00018">
    <property type="entry name" value="SH3_1"/>
    <property type="match status" value="1"/>
</dbReference>
<evidence type="ECO:0000313" key="7">
    <source>
        <dbReference type="EMBL" id="KAB5595173.1"/>
    </source>
</evidence>
<evidence type="ECO:0000256" key="4">
    <source>
        <dbReference type="SAM" id="Phobius"/>
    </source>
</evidence>
<dbReference type="InterPro" id="IPR048266">
    <property type="entry name" value="Rax2-like_second"/>
</dbReference>
<feature type="transmembrane region" description="Helical" evidence="4">
    <location>
        <begin position="1212"/>
        <end position="1238"/>
    </location>
</feature>
<dbReference type="SMART" id="SM00326">
    <property type="entry name" value="SH3"/>
    <property type="match status" value="1"/>
</dbReference>
<dbReference type="OrthoDB" id="2503993at2759"/>
<dbReference type="PANTHER" id="PTHR31778">
    <property type="entry name" value="BUD SITE SELECTION PROTEIN RAX2"/>
    <property type="match status" value="1"/>
</dbReference>
<reference evidence="7 8" key="1">
    <citation type="journal article" date="2019" name="Fungal Biol. Biotechnol.">
        <title>Draft genome sequence of fastidious pathogen Ceratobasidium theobromae, which causes vascular-streak dieback in Theobroma cacao.</title>
        <authorList>
            <person name="Ali S.S."/>
            <person name="Asman A."/>
            <person name="Shao J."/>
            <person name="Firmansyah A.P."/>
            <person name="Susilo A.W."/>
            <person name="Rosmana A."/>
            <person name="McMahon P."/>
            <person name="Junaid M."/>
            <person name="Guest D."/>
            <person name="Kheng T.Y."/>
            <person name="Meinhardt L.W."/>
            <person name="Bailey B.A."/>
        </authorList>
    </citation>
    <scope>NUCLEOTIDE SEQUENCE [LARGE SCALE GENOMIC DNA]</scope>
    <source>
        <strain evidence="7 8">CT2</strain>
    </source>
</reference>
<evidence type="ECO:0000256" key="2">
    <source>
        <dbReference type="PROSITE-ProRule" id="PRU00192"/>
    </source>
</evidence>
<feature type="region of interest" description="Disordered" evidence="3">
    <location>
        <begin position="804"/>
        <end position="835"/>
    </location>
</feature>
<protein>
    <submittedName>
        <fullName evidence="7">Polarized growth protein rax2</fullName>
    </submittedName>
</protein>
<dbReference type="Pfam" id="PF20843">
    <property type="entry name" value="Rax2_3"/>
    <property type="match status" value="1"/>
</dbReference>
<evidence type="ECO:0000256" key="1">
    <source>
        <dbReference type="ARBA" id="ARBA00022443"/>
    </source>
</evidence>
<dbReference type="GO" id="GO:1902929">
    <property type="term" value="C:plasma membrane of growing cell tip"/>
    <property type="evidence" value="ECO:0007669"/>
    <property type="project" value="TreeGrafter"/>
</dbReference>
<evidence type="ECO:0000313" key="8">
    <source>
        <dbReference type="Proteomes" id="UP000383932"/>
    </source>
</evidence>
<keyword evidence="4" id="KW-0472">Membrane</keyword>
<sequence>MTTYPFLSLLLGAAVASAQNVPQVDFSRMGTVGIAGAFAGLDVYNASAPKLDSSAASLVSRDSAGALTILGSTNGGGRLLASCSLKDTLYVGGLFDSISGTSAKNIIAYSPSSGKFSALGSNGAGLDGQVNALHCDANTGRVWVGGGFQRPTAGSTTGFGGAVAVFNPSDNTWAPAPFDGLRGQVLDIAPSTDGKSLYFAGAFATSFGSNSTLNFTNNPSVPYSPGATPFSSSLVPIPLNGSEITAQPASSDSNFNKIQNILCPAGDDGAGNTWLGADGTTASITVRPFKFITASGIRLGNTAVNSRSTTEFTLTTIPDNKVVTLTYTDPTTKESKTCTDSCPLVASSTALYQDFLFNASQQITGFQLRLTGWSGSGPGLHVLQLLSIGAFANAVQSLNSVSCYAPAASEVSTTGTWTSAETITTIPGTTQNVLVATVPINSSASAGPTLTWSPYVSASGQYEVYFMIPGCTNLQDCSARTSVQVTVNPGGGVSPVVTNVSERVSDDTQTLIYRGPVIPAAPDYRVSVSLQMSSSPEGSGSGGRYSLVADRVQFVLTSVDISGNGNTNSTAGSGVGRSGFGFFEWPLSAQGVNATGVISNSSQTPFEALAFAVPNANANVRALASQSSTKLFAGGNFTTASAGSNIVSVDGSGSGAVNALAGQGLNGAVAALVISGNTLFVGGEFTDTRAGGASGLRYVAQYDINSNSWSSLGSGLAFPVSSLQVSDTHLLVGGEFGLARWDIANSAWVGTGGYVSGSTTFIGDSSAAGNDATVLGGSFGAVTKYGADGWAILENGPTVKPLGALLDHTGSTSGSTSSASSTSTATSSAQPSATGNARVRRHWFSHVSMPQLFERQQPSASLPSLPSAAAPAVLAGAFYAQLTILGGNFTFSNGQAKNLAFYNSDSGKLSAVQGSQVEGVVRALYVRGDDLFVGGEFTVQGAKGSGLATYGLASNGWQNNDSEGLVAASGSSVVVRSITGRPSNGDTVIVAGSFAGAGLLTCEAVCEWSIQNRQWSALGTGVKGAVSSVAYAGSNAELLIVAGALTLADGTSANVAQYNFDNSTWTAVGGANSVPGPVTAISVNNLNSSSIFAAGRANDGSTSFLTHWDGQRWNTISTDFSSSSEVTQLAMLPVSSAHNTNSVLEDNRVLLMSGSLASNSFGSASTALFDGATVYPYISTSSSSGSPGFVNGLFYSASSFSFDLRKFLPRGVVILISIAIAAGIVFFLLLIGVLWTIFSRRGEQPQEEYVEQEGDDDSLHHRPSSLLEHINAATRNTIVGSPAGLVFASAEKAVSPDPTDGTHVADPEAEAEDDDGMGTGQAYNDPDGEGRIARARYSFVPSGDGELPLEEGAQVVVLDDRDSAWWFVRNEATGHEGVVPASYLY</sequence>
<dbReference type="InterPro" id="IPR036028">
    <property type="entry name" value="SH3-like_dom_sf"/>
</dbReference>
<feature type="domain" description="SH3" evidence="6">
    <location>
        <begin position="1328"/>
        <end position="1385"/>
    </location>
</feature>
<comment type="caution">
    <text evidence="7">The sequence shown here is derived from an EMBL/GenBank/DDBJ whole genome shotgun (WGS) entry which is preliminary data.</text>
</comment>
<dbReference type="InterPro" id="IPR048265">
    <property type="entry name" value="Rax2-like_third"/>
</dbReference>
<dbReference type="SUPFAM" id="SSF63829">
    <property type="entry name" value="Calcium-dependent phosphotriesterase"/>
    <property type="match status" value="1"/>
</dbReference>
<keyword evidence="4" id="KW-1133">Transmembrane helix</keyword>